<gene>
    <name evidence="6" type="ORF">TRIUR3_25241</name>
</gene>
<evidence type="ECO:0000256" key="3">
    <source>
        <dbReference type="ARBA" id="ARBA00022989"/>
    </source>
</evidence>
<dbReference type="EMBL" id="KD182922">
    <property type="protein sequence ID" value="EMS54390.1"/>
    <property type="molecule type" value="Genomic_DNA"/>
</dbReference>
<dbReference type="GO" id="GO:0005385">
    <property type="term" value="F:zinc ion transmembrane transporter activity"/>
    <property type="evidence" value="ECO:0007669"/>
    <property type="project" value="TreeGrafter"/>
</dbReference>
<sequence length="447" mass="47643">MPAVGLNPFDHPVDFNELRLPDLVSFFTYISEELSRLRAMVGAELDKEGFLSWMDAGAPADVMSMALAKTVEAHGTKKRKHPAETTADKLKAIALSKPPSLGSLIKQVQDSPSSTAMVLSARRGQRGQGMASIGHGFYVERLTAGSTTAARKCLLITRKIIIPPSDSRDPSDGPPALYQQKCYAAGVILSTSLVHVLPDAYAALADCAVASRRPWRDFPFAGLLCLVGALLALLVDLSASSHLEAHGHQQPQQQEDQPYAPIPTTKKAPAFELTGEMSPRKRAFLDESVRDDPAPRADKNGGDPDRGDVALFGPKKGARLPRSDEPVVPIVGCHGAGHEVVEVGEGEEEEARKKQKMVSKVLEIGIVFHSVIIGVTLGMSQDVCAIRPLVVALSFHQVFEGMGLGGCIAQVHDAYGSLIDEVAPGEVKIGEAERASGIGQGSGREDA</sequence>
<dbReference type="PANTHER" id="PTHR11040">
    <property type="entry name" value="ZINC/IRON TRANSPORTER"/>
    <property type="match status" value="1"/>
</dbReference>
<dbReference type="STRING" id="4572.M7ZPT7"/>
<evidence type="ECO:0000256" key="2">
    <source>
        <dbReference type="ARBA" id="ARBA00022692"/>
    </source>
</evidence>
<evidence type="ECO:0000256" key="5">
    <source>
        <dbReference type="SAM" id="MobiDB-lite"/>
    </source>
</evidence>
<reference evidence="6" key="1">
    <citation type="journal article" date="2013" name="Nature">
        <title>Draft genome of the wheat A-genome progenitor Triticum urartu.</title>
        <authorList>
            <person name="Ling H.Q."/>
            <person name="Zhao S."/>
            <person name="Liu D."/>
            <person name="Wang J."/>
            <person name="Sun H."/>
            <person name="Zhang C."/>
            <person name="Fan H."/>
            <person name="Li D."/>
            <person name="Dong L."/>
            <person name="Tao Y."/>
            <person name="Gao C."/>
            <person name="Wu H."/>
            <person name="Li Y."/>
            <person name="Cui Y."/>
            <person name="Guo X."/>
            <person name="Zheng S."/>
            <person name="Wang B."/>
            <person name="Yu K."/>
            <person name="Liang Q."/>
            <person name="Yang W."/>
            <person name="Lou X."/>
            <person name="Chen J."/>
            <person name="Feng M."/>
            <person name="Jian J."/>
            <person name="Zhang X."/>
            <person name="Luo G."/>
            <person name="Jiang Y."/>
            <person name="Liu J."/>
            <person name="Wang Z."/>
            <person name="Sha Y."/>
            <person name="Zhang B."/>
            <person name="Wu H."/>
            <person name="Tang D."/>
            <person name="Shen Q."/>
            <person name="Xue P."/>
            <person name="Zou S."/>
            <person name="Wang X."/>
            <person name="Liu X."/>
            <person name="Wang F."/>
            <person name="Yang Y."/>
            <person name="An X."/>
            <person name="Dong Z."/>
            <person name="Zhang K."/>
            <person name="Zhang X."/>
            <person name="Luo M.C."/>
            <person name="Dvorak J."/>
            <person name="Tong Y."/>
            <person name="Wang J."/>
            <person name="Yang H."/>
            <person name="Li Z."/>
            <person name="Wang D."/>
            <person name="Zhang A."/>
            <person name="Wang J."/>
        </authorList>
    </citation>
    <scope>NUCLEOTIDE SEQUENCE</scope>
</reference>
<dbReference type="AlphaFoldDB" id="M7ZPT7"/>
<feature type="region of interest" description="Disordered" evidence="5">
    <location>
        <begin position="282"/>
        <end position="324"/>
    </location>
</feature>
<feature type="compositionally biased region" description="Low complexity" evidence="5">
    <location>
        <begin position="249"/>
        <end position="258"/>
    </location>
</feature>
<organism evidence="6">
    <name type="scientific">Triticum urartu</name>
    <name type="common">Red wild einkorn</name>
    <name type="synonym">Crithodium urartu</name>
    <dbReference type="NCBI Taxonomy" id="4572"/>
    <lineage>
        <taxon>Eukaryota</taxon>
        <taxon>Viridiplantae</taxon>
        <taxon>Streptophyta</taxon>
        <taxon>Embryophyta</taxon>
        <taxon>Tracheophyta</taxon>
        <taxon>Spermatophyta</taxon>
        <taxon>Magnoliopsida</taxon>
        <taxon>Liliopsida</taxon>
        <taxon>Poales</taxon>
        <taxon>Poaceae</taxon>
        <taxon>BOP clade</taxon>
        <taxon>Pooideae</taxon>
        <taxon>Triticodae</taxon>
        <taxon>Triticeae</taxon>
        <taxon>Triticinae</taxon>
        <taxon>Triticum</taxon>
    </lineage>
</organism>
<dbReference type="Pfam" id="PF02535">
    <property type="entry name" value="Zip"/>
    <property type="match status" value="1"/>
</dbReference>
<evidence type="ECO:0000313" key="6">
    <source>
        <dbReference type="EMBL" id="EMS54390.1"/>
    </source>
</evidence>
<name>M7ZPT7_TRIUA</name>
<protein>
    <submittedName>
        <fullName evidence="6">Zinc transporter 6</fullName>
    </submittedName>
</protein>
<dbReference type="eggNOG" id="KOG1558">
    <property type="taxonomic scope" value="Eukaryota"/>
</dbReference>
<dbReference type="GO" id="GO:0005886">
    <property type="term" value="C:plasma membrane"/>
    <property type="evidence" value="ECO:0007669"/>
    <property type="project" value="UniProtKB-SubCell"/>
</dbReference>
<dbReference type="InterPro" id="IPR003689">
    <property type="entry name" value="ZIP"/>
</dbReference>
<accession>M7ZPT7</accession>
<keyword evidence="3" id="KW-1133">Transmembrane helix</keyword>
<keyword evidence="2" id="KW-0812">Transmembrane</keyword>
<dbReference type="PANTHER" id="PTHR11040:SF26">
    <property type="entry name" value="ZINC TRANSPORTER 6, CHLOROPLASTIC"/>
    <property type="match status" value="1"/>
</dbReference>
<comment type="subcellular location">
    <subcellularLocation>
        <location evidence="1">Cell membrane</location>
        <topology evidence="1">Multi-pass membrane protein</topology>
    </subcellularLocation>
</comment>
<feature type="compositionally biased region" description="Basic and acidic residues" evidence="5">
    <location>
        <begin position="283"/>
        <end position="308"/>
    </location>
</feature>
<proteinExistence type="predicted"/>
<keyword evidence="4" id="KW-0472">Membrane</keyword>
<evidence type="ECO:0000256" key="4">
    <source>
        <dbReference type="ARBA" id="ARBA00023136"/>
    </source>
</evidence>
<feature type="region of interest" description="Disordered" evidence="5">
    <location>
        <begin position="245"/>
        <end position="265"/>
    </location>
</feature>
<evidence type="ECO:0000256" key="1">
    <source>
        <dbReference type="ARBA" id="ARBA00004651"/>
    </source>
</evidence>